<sequence length="256" mass="27891">MYKLKASIPEIPATVEYAVGQVLQNVTVAVEKTAQEVQTAWQAGIMKTSGVWLDYKKSAVASIQYQMQSYSSAEVFSEAESAIRIEEGFPERDLKLMLQTSKKTRATKTGKKYLVIPFRHNVPGSAALAPAMPKNIYAKAKLLSPSSVVGKATRVSATGHVVPQSKYQWGGSLPTGMAPKKKPQHATDIYAGMKRFDTSSGKAKSSSYLTYRVMMEGSSKWLVPAKPGHYVVKTLSGAMQPRLEKNLKDAIADALS</sequence>
<reference evidence="1" key="1">
    <citation type="submission" date="2011-10" db="EMBL/GenBank/DDBJ databases">
        <title>The Genome Sequence of Oxalobacter formigenes HOxBLS.</title>
        <authorList>
            <consortium name="The Broad Institute Genome Sequencing Platform"/>
            <person name="Earl A."/>
            <person name="Ward D."/>
            <person name="Feldgarden M."/>
            <person name="Gevers D."/>
            <person name="Allison M.J."/>
            <person name="Humphrey S."/>
            <person name="Young S.K."/>
            <person name="Zeng Q."/>
            <person name="Gargeya S."/>
            <person name="Fitzgerald M."/>
            <person name="Haas B."/>
            <person name="Abouelleil A."/>
            <person name="Alvarado L."/>
            <person name="Arachchi H.M."/>
            <person name="Berlin A."/>
            <person name="Brown A."/>
            <person name="Chapman S.B."/>
            <person name="Chen Z."/>
            <person name="Dunbar C."/>
            <person name="Freedman E."/>
            <person name="Gearin G."/>
            <person name="Goldberg J."/>
            <person name="Griggs A."/>
            <person name="Gujja S."/>
            <person name="Heiman D."/>
            <person name="Howarth C."/>
            <person name="Larson L."/>
            <person name="Lui A."/>
            <person name="MacDonald P.J.P."/>
            <person name="Montmayeur A."/>
            <person name="Murphy C."/>
            <person name="Neiman D."/>
            <person name="Pearson M."/>
            <person name="Priest M."/>
            <person name="Roberts A."/>
            <person name="Saif S."/>
            <person name="Shea T."/>
            <person name="Shenoy N."/>
            <person name="Sisk P."/>
            <person name="Stolte C."/>
            <person name="Sykes S."/>
            <person name="Wortman J."/>
            <person name="Nusbaum C."/>
            <person name="Birren B."/>
        </authorList>
    </citation>
    <scope>NUCLEOTIDE SEQUENCE [LARGE SCALE GENOMIC DNA]</scope>
    <source>
        <strain evidence="1">HOxBLS</strain>
    </source>
</reference>
<dbReference type="HOGENOM" id="CLU_1085213_0_0_4"/>
<keyword evidence="2" id="KW-1185">Reference proteome</keyword>
<dbReference type="eggNOG" id="ENOG502ZQPT">
    <property type="taxonomic scope" value="Bacteria"/>
</dbReference>
<organism evidence="1 2">
    <name type="scientific">Oxalobacter paraformigenes</name>
    <dbReference type="NCBI Taxonomy" id="556268"/>
    <lineage>
        <taxon>Bacteria</taxon>
        <taxon>Pseudomonadati</taxon>
        <taxon>Pseudomonadota</taxon>
        <taxon>Betaproteobacteria</taxon>
        <taxon>Burkholderiales</taxon>
        <taxon>Oxalobacteraceae</taxon>
        <taxon>Oxalobacter</taxon>
    </lineage>
</organism>
<dbReference type="EMBL" id="ACDP02000023">
    <property type="protein sequence ID" value="EEO27654.1"/>
    <property type="molecule type" value="Genomic_DNA"/>
</dbReference>
<evidence type="ECO:0000313" key="1">
    <source>
        <dbReference type="EMBL" id="EEO27654.1"/>
    </source>
</evidence>
<dbReference type="RefSeq" id="WP_005876798.1">
    <property type="nucleotide sequence ID" value="NZ_CABMNL010000001.1"/>
</dbReference>
<comment type="caution">
    <text evidence="1">The sequence shown here is derived from an EMBL/GenBank/DDBJ whole genome shotgun (WGS) entry which is preliminary data.</text>
</comment>
<name>C3X368_9BURK</name>
<proteinExistence type="predicted"/>
<dbReference type="Proteomes" id="UP000003973">
    <property type="component" value="Unassembled WGS sequence"/>
</dbReference>
<protein>
    <submittedName>
        <fullName evidence="1">Uncharacterized protein</fullName>
    </submittedName>
</protein>
<accession>C3X368</accession>
<dbReference type="AlphaFoldDB" id="C3X368"/>
<evidence type="ECO:0000313" key="2">
    <source>
        <dbReference type="Proteomes" id="UP000003973"/>
    </source>
</evidence>
<gene>
    <name evidence="1" type="ORF">OFAG_00807</name>
</gene>